<keyword evidence="1 2" id="KW-0378">Hydrolase</keyword>
<evidence type="ECO:0000256" key="1">
    <source>
        <dbReference type="ARBA" id="ARBA00022801"/>
    </source>
</evidence>
<dbReference type="SUPFAM" id="SSF55144">
    <property type="entry name" value="LigT-like"/>
    <property type="match status" value="1"/>
</dbReference>
<dbReference type="GO" id="GO:0016788">
    <property type="term" value="F:hydrolase activity, acting on ester bonds"/>
    <property type="evidence" value="ECO:0007669"/>
    <property type="project" value="UniProtKB-UniRule"/>
</dbReference>
<dbReference type="Proteomes" id="UP000034029">
    <property type="component" value="Chromosome"/>
</dbReference>
<gene>
    <name evidence="3" type="ORF">AAT16_03500</name>
    <name evidence="4" type="ORF">SAMN05216235_1819</name>
</gene>
<dbReference type="PANTHER" id="PTHR40037">
    <property type="entry name" value="PHOSPHOESTERASE YJCG-RELATED"/>
    <property type="match status" value="1"/>
</dbReference>
<dbReference type="Proteomes" id="UP000183090">
    <property type="component" value="Unassembled WGS sequence"/>
</dbReference>
<evidence type="ECO:0000256" key="2">
    <source>
        <dbReference type="HAMAP-Rule" id="MF_01444"/>
    </source>
</evidence>
<dbReference type="Pfam" id="PF13563">
    <property type="entry name" value="2_5_RNA_ligase2"/>
    <property type="match status" value="1"/>
</dbReference>
<evidence type="ECO:0000313" key="4">
    <source>
        <dbReference type="EMBL" id="SFK81816.1"/>
    </source>
</evidence>
<comment type="similarity">
    <text evidence="2">Belongs to the 2H phosphoesterase superfamily. YjcG family.</text>
</comment>
<evidence type="ECO:0000313" key="3">
    <source>
        <dbReference type="EMBL" id="AKG73365.1"/>
    </source>
</evidence>
<reference evidence="3 5" key="1">
    <citation type="journal article" date="2015" name="Int. J. Syst. Evol. Microbiol.">
        <title>Complete genome sequence of Salinicoccus halodurans H3B36, isolated from the Qaidam Basin in China.</title>
        <authorList>
            <person name="Jiang K."/>
            <person name="Xue Y."/>
            <person name="Ma Y."/>
        </authorList>
    </citation>
    <scope>NUCLEOTIDE SEQUENCE [LARGE SCALE GENOMIC DNA]</scope>
    <source>
        <strain evidence="3 5">H3B36</strain>
    </source>
</reference>
<dbReference type="InterPro" id="IPR009097">
    <property type="entry name" value="Cyclic_Pdiesterase"/>
</dbReference>
<keyword evidence="5" id="KW-1185">Reference proteome</keyword>
<dbReference type="InterPro" id="IPR050580">
    <property type="entry name" value="2H_phosphoesterase_YjcG-like"/>
</dbReference>
<evidence type="ECO:0000313" key="6">
    <source>
        <dbReference type="Proteomes" id="UP000183090"/>
    </source>
</evidence>
<evidence type="ECO:0000313" key="5">
    <source>
        <dbReference type="Proteomes" id="UP000034029"/>
    </source>
</evidence>
<dbReference type="NCBIfam" id="NF010223">
    <property type="entry name" value="PRK13679.1"/>
    <property type="match status" value="1"/>
</dbReference>
<reference evidence="5" key="2">
    <citation type="submission" date="2015-04" db="EMBL/GenBank/DDBJ databases">
        <title>Complete genome sequence of Salinicoccus halodurans strain H3B36, isolated from the Qaidam basin of China.</title>
        <authorList>
            <person name="Ma Y."/>
            <person name="Jiang K."/>
            <person name="Xue Y."/>
        </authorList>
    </citation>
    <scope>NUCLEOTIDE SEQUENCE [LARGE SCALE GENOMIC DNA]</scope>
    <source>
        <strain evidence="5">H3B36</strain>
    </source>
</reference>
<dbReference type="Gene3D" id="3.90.1140.10">
    <property type="entry name" value="Cyclic phosphodiesterase"/>
    <property type="match status" value="1"/>
</dbReference>
<dbReference type="PANTHER" id="PTHR40037:SF1">
    <property type="entry name" value="PHOSPHOESTERASE SAOUHSC_00951-RELATED"/>
    <property type="match status" value="1"/>
</dbReference>
<dbReference type="InterPro" id="IPR022932">
    <property type="entry name" value="YjcG"/>
</dbReference>
<feature type="short sequence motif" description="HXTX 1" evidence="2">
    <location>
        <begin position="34"/>
        <end position="37"/>
    </location>
</feature>
<dbReference type="HAMAP" id="MF_01444">
    <property type="entry name" value="2H_phosphoesterase_YjcG"/>
    <property type="match status" value="1"/>
</dbReference>
<dbReference type="OrthoDB" id="1524661at2"/>
<feature type="active site" description="Proton acceptor" evidence="2">
    <location>
        <position position="115"/>
    </location>
</feature>
<organism evidence="4 6">
    <name type="scientific">Salinicoccus halodurans</name>
    <dbReference type="NCBI Taxonomy" id="407035"/>
    <lineage>
        <taxon>Bacteria</taxon>
        <taxon>Bacillati</taxon>
        <taxon>Bacillota</taxon>
        <taxon>Bacilli</taxon>
        <taxon>Bacillales</taxon>
        <taxon>Staphylococcaceae</taxon>
        <taxon>Salinicoccus</taxon>
    </lineage>
</organism>
<dbReference type="AlphaFoldDB" id="A0A0F7D3Z9"/>
<dbReference type="RefSeq" id="WP_046789555.1">
    <property type="nucleotide sequence ID" value="NZ_CP011366.1"/>
</dbReference>
<dbReference type="EC" id="3.1.-.-" evidence="2"/>
<dbReference type="GO" id="GO:0016874">
    <property type="term" value="F:ligase activity"/>
    <property type="evidence" value="ECO:0007669"/>
    <property type="project" value="UniProtKB-KW"/>
</dbReference>
<sequence length="171" mass="19802">MNFGVAMFPSKQLQDKVNQYRKRYDAHYALIPPHITVKESFEADESEKEKIIEYLKDVAKKHDPVDIEIKKVSSFVPNSQVIYFKVEKNEKLNAIHDDLNKGDFYGENQHPFVPHFTIAQGQTSQEYEDMFGHLSMIGIDHSETLNKISLCFQLENGMWQVSETFRLGSGE</sequence>
<name>A0A0F7D3Z9_9STAP</name>
<protein>
    <recommendedName>
        <fullName evidence="2">Putative phosphoesterase AAT16_03500</fullName>
        <ecNumber evidence="2">3.1.-.-</ecNumber>
    </recommendedName>
</protein>
<dbReference type="KEGG" id="shv:AAT16_03500"/>
<accession>A0A0F7D3Z9</accession>
<feature type="active site" description="Proton donor" evidence="2">
    <location>
        <position position="34"/>
    </location>
</feature>
<proteinExistence type="inferred from homology"/>
<keyword evidence="4" id="KW-0436">Ligase</keyword>
<reference evidence="4 6" key="3">
    <citation type="submission" date="2016-10" db="EMBL/GenBank/DDBJ databases">
        <authorList>
            <person name="Varghese N."/>
            <person name="Submissions S."/>
        </authorList>
    </citation>
    <scope>NUCLEOTIDE SEQUENCE [LARGE SCALE GENOMIC DNA]</scope>
    <source>
        <strain evidence="4 6">CGMCC 1.6501</strain>
    </source>
</reference>
<dbReference type="EMBL" id="FOTB01000004">
    <property type="protein sequence ID" value="SFK81816.1"/>
    <property type="molecule type" value="Genomic_DNA"/>
</dbReference>
<feature type="short sequence motif" description="HXTX 2" evidence="2">
    <location>
        <begin position="115"/>
        <end position="118"/>
    </location>
</feature>
<dbReference type="EMBL" id="CP011366">
    <property type="protein sequence ID" value="AKG73365.1"/>
    <property type="molecule type" value="Genomic_DNA"/>
</dbReference>